<dbReference type="PANTHER" id="PTHR35604">
    <property type="entry name" value="TRANSPOSASE INSH FOR INSERTION SEQUENCE ELEMENT IS5A-RELATED"/>
    <property type="match status" value="1"/>
</dbReference>
<dbReference type="InterPro" id="IPR002559">
    <property type="entry name" value="Transposase_11"/>
</dbReference>
<feature type="compositionally biased region" description="Basic residues" evidence="5">
    <location>
        <begin position="166"/>
        <end position="179"/>
    </location>
</feature>
<dbReference type="GO" id="GO:0004803">
    <property type="term" value="F:transposase activity"/>
    <property type="evidence" value="ECO:0007669"/>
    <property type="project" value="InterPro"/>
</dbReference>
<sequence length="214" mass="24133">MRLFARLSLDSALPDRTTIMNFRHLLEQHQLARQLFKTINRWLAEAGVMMTQGTLVDATIIEAPSSTKNKEQQRDPEMHQTKKGNQWHFGMKAHIGVDAKSGLTHSLVTTAANEHDLNQLGNLLHGEEQFVSADAGYQGAPQREELAEVDVDWLIAERPGKVRTLKQHPRKNKNGHQHRIHESQHPGQGGAPISHHQATVRLRESQIQGVAEKR</sequence>
<dbReference type="GO" id="GO:0003677">
    <property type="term" value="F:DNA binding"/>
    <property type="evidence" value="ECO:0007669"/>
    <property type="project" value="UniProtKB-KW"/>
</dbReference>
<keyword evidence="3" id="KW-0238">DNA-binding</keyword>
<evidence type="ECO:0000256" key="3">
    <source>
        <dbReference type="ARBA" id="ARBA00023125"/>
    </source>
</evidence>
<evidence type="ECO:0000259" key="6">
    <source>
        <dbReference type="Pfam" id="PF01609"/>
    </source>
</evidence>
<evidence type="ECO:0000313" key="7">
    <source>
        <dbReference type="EMBL" id="STD25163.1"/>
    </source>
</evidence>
<name>A0A376FG24_ENTAS</name>
<dbReference type="Proteomes" id="UP000255163">
    <property type="component" value="Unassembled WGS sequence"/>
</dbReference>
<organism evidence="7 8">
    <name type="scientific">Enterobacter asburiae</name>
    <dbReference type="NCBI Taxonomy" id="61645"/>
    <lineage>
        <taxon>Bacteria</taxon>
        <taxon>Pseudomonadati</taxon>
        <taxon>Pseudomonadota</taxon>
        <taxon>Gammaproteobacteria</taxon>
        <taxon>Enterobacterales</taxon>
        <taxon>Enterobacteriaceae</taxon>
        <taxon>Enterobacter</taxon>
        <taxon>Enterobacter cloacae complex</taxon>
    </lineage>
</organism>
<keyword evidence="2" id="KW-0815">Transposition</keyword>
<proteinExistence type="inferred from homology"/>
<evidence type="ECO:0000256" key="4">
    <source>
        <dbReference type="ARBA" id="ARBA00023172"/>
    </source>
</evidence>
<evidence type="ECO:0000256" key="1">
    <source>
        <dbReference type="ARBA" id="ARBA00010075"/>
    </source>
</evidence>
<feature type="region of interest" description="Disordered" evidence="5">
    <location>
        <begin position="166"/>
        <end position="214"/>
    </location>
</feature>
<protein>
    <submittedName>
        <fullName evidence="7">Putative transposase</fullName>
    </submittedName>
</protein>
<comment type="similarity">
    <text evidence="1">Belongs to the transposase 11 family.</text>
</comment>
<dbReference type="AlphaFoldDB" id="A0A376FG24"/>
<dbReference type="GO" id="GO:0006313">
    <property type="term" value="P:DNA transposition"/>
    <property type="evidence" value="ECO:0007669"/>
    <property type="project" value="InterPro"/>
</dbReference>
<evidence type="ECO:0000256" key="2">
    <source>
        <dbReference type="ARBA" id="ARBA00022578"/>
    </source>
</evidence>
<dbReference type="EMBL" id="UFYI01000007">
    <property type="protein sequence ID" value="STD25163.1"/>
    <property type="molecule type" value="Genomic_DNA"/>
</dbReference>
<dbReference type="PANTHER" id="PTHR35604:SF2">
    <property type="entry name" value="TRANSPOSASE INSH FOR INSERTION SEQUENCE ELEMENT IS5A-RELATED"/>
    <property type="match status" value="1"/>
</dbReference>
<keyword evidence="4" id="KW-0233">DNA recombination</keyword>
<feature type="domain" description="Transposase IS4-like" evidence="6">
    <location>
        <begin position="52"/>
        <end position="174"/>
    </location>
</feature>
<reference evidence="7 8" key="1">
    <citation type="submission" date="2018-06" db="EMBL/GenBank/DDBJ databases">
        <authorList>
            <consortium name="Pathogen Informatics"/>
            <person name="Doyle S."/>
        </authorList>
    </citation>
    <scope>NUCLEOTIDE SEQUENCE [LARGE SCALE GENOMIC DNA]</scope>
    <source>
        <strain evidence="7 8">NCTC12123</strain>
    </source>
</reference>
<evidence type="ECO:0000313" key="8">
    <source>
        <dbReference type="Proteomes" id="UP000255163"/>
    </source>
</evidence>
<dbReference type="InterPro" id="IPR047959">
    <property type="entry name" value="Transpos_IS5"/>
</dbReference>
<gene>
    <name evidence="7" type="ORF">NCTC12123_04829</name>
</gene>
<dbReference type="Pfam" id="PF01609">
    <property type="entry name" value="DDE_Tnp_1"/>
    <property type="match status" value="1"/>
</dbReference>
<accession>A0A376FG24</accession>
<dbReference type="NCBIfam" id="NF033581">
    <property type="entry name" value="transpos_IS5_4"/>
    <property type="match status" value="1"/>
</dbReference>
<evidence type="ECO:0000256" key="5">
    <source>
        <dbReference type="SAM" id="MobiDB-lite"/>
    </source>
</evidence>